<dbReference type="InterPro" id="IPR011006">
    <property type="entry name" value="CheY-like_superfamily"/>
</dbReference>
<feature type="DNA-binding region" description="OmpR/PhoB-type" evidence="7">
    <location>
        <begin position="125"/>
        <end position="218"/>
    </location>
</feature>
<feature type="domain" description="Response regulatory" evidence="8">
    <location>
        <begin position="2"/>
        <end position="117"/>
    </location>
</feature>
<evidence type="ECO:0000256" key="2">
    <source>
        <dbReference type="ARBA" id="ARBA00023012"/>
    </source>
</evidence>
<dbReference type="InterPro" id="IPR036388">
    <property type="entry name" value="WH-like_DNA-bd_sf"/>
</dbReference>
<name>A0A1C3E893_9GAMM</name>
<dbReference type="EMBL" id="LYBM01000069">
    <property type="protein sequence ID" value="ODA29441.1"/>
    <property type="molecule type" value="Genomic_DNA"/>
</dbReference>
<keyword evidence="3" id="KW-0805">Transcription regulation</keyword>
<dbReference type="InterPro" id="IPR001867">
    <property type="entry name" value="OmpR/PhoB-type_DNA-bd"/>
</dbReference>
<dbReference type="Pfam" id="PF00072">
    <property type="entry name" value="Response_reg"/>
    <property type="match status" value="1"/>
</dbReference>
<evidence type="ECO:0000313" key="11">
    <source>
        <dbReference type="Proteomes" id="UP000094936"/>
    </source>
</evidence>
<dbReference type="SMART" id="SM00448">
    <property type="entry name" value="REC"/>
    <property type="match status" value="1"/>
</dbReference>
<keyword evidence="5" id="KW-0804">Transcription</keyword>
<dbReference type="PROSITE" id="PS51755">
    <property type="entry name" value="OMPR_PHOB"/>
    <property type="match status" value="1"/>
</dbReference>
<dbReference type="OrthoDB" id="4127888at2"/>
<evidence type="ECO:0000256" key="5">
    <source>
        <dbReference type="ARBA" id="ARBA00023163"/>
    </source>
</evidence>
<feature type="modified residue" description="4-aspartylphosphate" evidence="6">
    <location>
        <position position="51"/>
    </location>
</feature>
<dbReference type="SUPFAM" id="SSF52172">
    <property type="entry name" value="CheY-like"/>
    <property type="match status" value="1"/>
</dbReference>
<evidence type="ECO:0000256" key="6">
    <source>
        <dbReference type="PROSITE-ProRule" id="PRU00169"/>
    </source>
</evidence>
<dbReference type="AlphaFoldDB" id="A0A1C3E893"/>
<dbReference type="Gene3D" id="6.10.250.690">
    <property type="match status" value="1"/>
</dbReference>
<feature type="domain" description="OmpR/PhoB-type" evidence="9">
    <location>
        <begin position="125"/>
        <end position="218"/>
    </location>
</feature>
<evidence type="ECO:0000259" key="8">
    <source>
        <dbReference type="PROSITE" id="PS50110"/>
    </source>
</evidence>
<evidence type="ECO:0000256" key="1">
    <source>
        <dbReference type="ARBA" id="ARBA00022553"/>
    </source>
</evidence>
<dbReference type="Proteomes" id="UP000094936">
    <property type="component" value="Unassembled WGS sequence"/>
</dbReference>
<dbReference type="GO" id="GO:0006355">
    <property type="term" value="P:regulation of DNA-templated transcription"/>
    <property type="evidence" value="ECO:0007669"/>
    <property type="project" value="InterPro"/>
</dbReference>
<dbReference type="RefSeq" id="WP_068905544.1">
    <property type="nucleotide sequence ID" value="NZ_JBHUIF010000013.1"/>
</dbReference>
<gene>
    <name evidence="10" type="ORF">A8L45_22235</name>
</gene>
<organism evidence="10 11">
    <name type="scientific">Veronia pacifica</name>
    <dbReference type="NCBI Taxonomy" id="1080227"/>
    <lineage>
        <taxon>Bacteria</taxon>
        <taxon>Pseudomonadati</taxon>
        <taxon>Pseudomonadota</taxon>
        <taxon>Gammaproteobacteria</taxon>
        <taxon>Vibrionales</taxon>
        <taxon>Vibrionaceae</taxon>
        <taxon>Veronia</taxon>
    </lineage>
</organism>
<dbReference type="Gene3D" id="3.40.50.2300">
    <property type="match status" value="1"/>
</dbReference>
<evidence type="ECO:0000256" key="7">
    <source>
        <dbReference type="PROSITE-ProRule" id="PRU01091"/>
    </source>
</evidence>
<dbReference type="GO" id="GO:0032993">
    <property type="term" value="C:protein-DNA complex"/>
    <property type="evidence" value="ECO:0007669"/>
    <property type="project" value="TreeGrafter"/>
</dbReference>
<dbReference type="InterPro" id="IPR001789">
    <property type="entry name" value="Sig_transdc_resp-reg_receiver"/>
</dbReference>
<dbReference type="CDD" id="cd17574">
    <property type="entry name" value="REC_OmpR"/>
    <property type="match status" value="1"/>
</dbReference>
<evidence type="ECO:0000256" key="4">
    <source>
        <dbReference type="ARBA" id="ARBA00023125"/>
    </source>
</evidence>
<dbReference type="PROSITE" id="PS50110">
    <property type="entry name" value="RESPONSE_REGULATORY"/>
    <property type="match status" value="1"/>
</dbReference>
<dbReference type="Gene3D" id="1.10.10.10">
    <property type="entry name" value="Winged helix-like DNA-binding domain superfamily/Winged helix DNA-binding domain"/>
    <property type="match status" value="1"/>
</dbReference>
<evidence type="ECO:0000313" key="10">
    <source>
        <dbReference type="EMBL" id="ODA29441.1"/>
    </source>
</evidence>
<sequence length="219" mass="24992">MRILVTEDNHDAAANLGDYLYLLGHEVDFAYNGASALDLLERNRFDLIVLDIMMPVMDGLKACDAIRSSEYSDIPIIFVTARDTLEDKLAGFQAGADDYLVKPYAFEELSARIKALESRVQRRYCQTLSYGGLAFDMSTDIVSYQGRLLPLDPIQKRIVRVLLSRAPSLVSSRDLAYEIWRDEEPEGSMLRTQIYRLRKLLPEGLLKTHRGRGYRLHDN</sequence>
<keyword evidence="2" id="KW-0902">Two-component regulatory system</keyword>
<dbReference type="STRING" id="1080227.A8L45_22235"/>
<evidence type="ECO:0000259" key="9">
    <source>
        <dbReference type="PROSITE" id="PS51755"/>
    </source>
</evidence>
<keyword evidence="4 7" id="KW-0238">DNA-binding</keyword>
<keyword evidence="11" id="KW-1185">Reference proteome</keyword>
<dbReference type="InterPro" id="IPR039420">
    <property type="entry name" value="WalR-like"/>
</dbReference>
<dbReference type="GO" id="GO:0000976">
    <property type="term" value="F:transcription cis-regulatory region binding"/>
    <property type="evidence" value="ECO:0007669"/>
    <property type="project" value="TreeGrafter"/>
</dbReference>
<reference evidence="10 11" key="1">
    <citation type="submission" date="2016-05" db="EMBL/GenBank/DDBJ databases">
        <title>Genomic Taxonomy of the Vibrionaceae.</title>
        <authorList>
            <person name="Gomez-Gil B."/>
            <person name="Enciso-Ibarra J."/>
        </authorList>
    </citation>
    <scope>NUCLEOTIDE SEQUENCE [LARGE SCALE GENOMIC DNA]</scope>
    <source>
        <strain evidence="10 11">CAIM 1920</strain>
    </source>
</reference>
<keyword evidence="1 6" id="KW-0597">Phosphoprotein</keyword>
<dbReference type="GO" id="GO:0000156">
    <property type="term" value="F:phosphorelay response regulator activity"/>
    <property type="evidence" value="ECO:0007669"/>
    <property type="project" value="TreeGrafter"/>
</dbReference>
<proteinExistence type="predicted"/>
<dbReference type="PANTHER" id="PTHR48111:SF22">
    <property type="entry name" value="REGULATOR OF RPOS"/>
    <property type="match status" value="1"/>
</dbReference>
<comment type="caution">
    <text evidence="10">The sequence shown here is derived from an EMBL/GenBank/DDBJ whole genome shotgun (WGS) entry which is preliminary data.</text>
</comment>
<dbReference type="Pfam" id="PF00486">
    <property type="entry name" value="Trans_reg_C"/>
    <property type="match status" value="1"/>
</dbReference>
<accession>A0A1C3E893</accession>
<dbReference type="PANTHER" id="PTHR48111">
    <property type="entry name" value="REGULATOR OF RPOS"/>
    <property type="match status" value="1"/>
</dbReference>
<dbReference type="SMART" id="SM00862">
    <property type="entry name" value="Trans_reg_C"/>
    <property type="match status" value="1"/>
</dbReference>
<dbReference type="GO" id="GO:0005829">
    <property type="term" value="C:cytosol"/>
    <property type="evidence" value="ECO:0007669"/>
    <property type="project" value="TreeGrafter"/>
</dbReference>
<protein>
    <submittedName>
        <fullName evidence="10">Regulator</fullName>
    </submittedName>
</protein>
<evidence type="ECO:0000256" key="3">
    <source>
        <dbReference type="ARBA" id="ARBA00023015"/>
    </source>
</evidence>